<evidence type="ECO:0000313" key="2">
    <source>
        <dbReference type="EMBL" id="QWV94802.1"/>
    </source>
</evidence>
<name>A0ABX8JBM2_9BACT</name>
<protein>
    <submittedName>
        <fullName evidence="2">Glycosyltransferase</fullName>
        <ecNumber evidence="2">2.4.-.-</ecNumber>
    </submittedName>
</protein>
<dbReference type="Proteomes" id="UP000683557">
    <property type="component" value="Chromosome"/>
</dbReference>
<feature type="domain" description="Glycosyltransferase subfamily 4-like N-terminal" evidence="1">
    <location>
        <begin position="18"/>
        <end position="214"/>
    </location>
</feature>
<dbReference type="GO" id="GO:0016757">
    <property type="term" value="F:glycosyltransferase activity"/>
    <property type="evidence" value="ECO:0007669"/>
    <property type="project" value="UniProtKB-KW"/>
</dbReference>
<reference evidence="2 3" key="1">
    <citation type="submission" date="2021-06" db="EMBL/GenBank/DDBJ databases">
        <title>Gemonas diversity in paddy soil.</title>
        <authorList>
            <person name="Liu G."/>
        </authorList>
    </citation>
    <scope>NUCLEOTIDE SEQUENCE [LARGE SCALE GENOMIC DNA]</scope>
    <source>
        <strain evidence="2 3">RG10</strain>
    </source>
</reference>
<dbReference type="EMBL" id="CP076723">
    <property type="protein sequence ID" value="QWV94802.1"/>
    <property type="molecule type" value="Genomic_DNA"/>
</dbReference>
<gene>
    <name evidence="2" type="ORF">KP004_06390</name>
</gene>
<keyword evidence="3" id="KW-1185">Reference proteome</keyword>
<dbReference type="InterPro" id="IPR028098">
    <property type="entry name" value="Glyco_trans_4-like_N"/>
</dbReference>
<dbReference type="Pfam" id="PF13579">
    <property type="entry name" value="Glyco_trans_4_4"/>
    <property type="match status" value="1"/>
</dbReference>
<sequence>MKILMIAQAFAPVGGSHAVRVTNVVKALSEMGHEVTVLSATSGNHKPETDLDLLRKVPASVRVIRAFHGPMHEMMYRKPCRAGGGTGSSTKGLKGLLCPDTYIEWFPFALCQLLRLARRYRPDVIVSSASPYTSHLVGLAAKRLFGVPWVVDSGDPWVYEPMHQRTGWRLLVERRMESAVLNNCDWFTVTTGPTLELYAETYPVTIGKTSVISMGFAPEDYPERDAAGTGAFRFVHTGRLTAHRDGSSFLAAVAQMQDELRGRAEFHFYGGIPAPMLEQARQEGIADLLVDGGWLHNSECMSALRNAGALLLFGNSNAIQVPGKLFNYLGSGTPLLYLKNHAHREDACAEIIGRYPCAAAANDVGAVKDAIRTAMTLTRGEGCGGEHSWTSKAAAFQEIFAGLVQPRSR</sequence>
<evidence type="ECO:0000313" key="3">
    <source>
        <dbReference type="Proteomes" id="UP000683557"/>
    </source>
</evidence>
<dbReference type="EC" id="2.4.-.-" evidence="2"/>
<keyword evidence="2" id="KW-0328">Glycosyltransferase</keyword>
<organism evidence="2 3">
    <name type="scientific">Geomonas oryzisoli</name>
    <dbReference type="NCBI Taxonomy" id="2847992"/>
    <lineage>
        <taxon>Bacteria</taxon>
        <taxon>Pseudomonadati</taxon>
        <taxon>Thermodesulfobacteriota</taxon>
        <taxon>Desulfuromonadia</taxon>
        <taxon>Geobacterales</taxon>
        <taxon>Geobacteraceae</taxon>
        <taxon>Geomonas</taxon>
    </lineage>
</organism>
<proteinExistence type="predicted"/>
<evidence type="ECO:0000259" key="1">
    <source>
        <dbReference type="Pfam" id="PF13579"/>
    </source>
</evidence>
<dbReference type="RefSeq" id="WP_216801521.1">
    <property type="nucleotide sequence ID" value="NZ_CP076723.1"/>
</dbReference>
<accession>A0ABX8JBM2</accession>
<keyword evidence="2" id="KW-0808">Transferase</keyword>